<dbReference type="OrthoDB" id="9794954at2"/>
<reference evidence="2 3" key="1">
    <citation type="submission" date="2016-11" db="EMBL/GenBank/DDBJ databases">
        <authorList>
            <person name="Jaros S."/>
            <person name="Januszkiewicz K."/>
            <person name="Wedrychowicz H."/>
        </authorList>
    </citation>
    <scope>NUCLEOTIDE SEQUENCE [LARGE SCALE GENOMIC DNA]</scope>
    <source>
        <strain evidence="2 3">HD4</strain>
    </source>
</reference>
<proteinExistence type="predicted"/>
<dbReference type="Pfam" id="PF04015">
    <property type="entry name" value="DUF362"/>
    <property type="match status" value="2"/>
</dbReference>
<gene>
    <name evidence="2" type="ORF">SAMN05216582_13919</name>
</gene>
<dbReference type="InterPro" id="IPR007160">
    <property type="entry name" value="DUF362"/>
</dbReference>
<feature type="domain" description="DUF362" evidence="1">
    <location>
        <begin position="207"/>
        <end position="405"/>
    </location>
</feature>
<feature type="domain" description="DUF362" evidence="1">
    <location>
        <begin position="55"/>
        <end position="131"/>
    </location>
</feature>
<evidence type="ECO:0000313" key="3">
    <source>
        <dbReference type="Proteomes" id="UP000184263"/>
    </source>
</evidence>
<protein>
    <recommendedName>
        <fullName evidence="1">DUF362 domain-containing protein</fullName>
    </recommendedName>
</protein>
<organism evidence="2 3">
    <name type="scientific">Selenomonas ruminantium</name>
    <dbReference type="NCBI Taxonomy" id="971"/>
    <lineage>
        <taxon>Bacteria</taxon>
        <taxon>Bacillati</taxon>
        <taxon>Bacillota</taxon>
        <taxon>Negativicutes</taxon>
        <taxon>Selenomonadales</taxon>
        <taxon>Selenomonadaceae</taxon>
        <taxon>Selenomonas</taxon>
    </lineage>
</organism>
<name>A0A1M6XN48_SELRU</name>
<accession>A0A1M6XN48</accession>
<evidence type="ECO:0000259" key="1">
    <source>
        <dbReference type="Pfam" id="PF04015"/>
    </source>
</evidence>
<sequence>MEKIALAKMEKATYERSQVESGVQEAFRLMGYDAENFGTGGWNPLGGIIRAGDKVLIKPNLVMHSNGNSQGGLECLFTQASVVEAVLRYVVRALLPDGGHVVIADAPMQACDFDKLVKDSGYLSMVEDFQQRFPQIQFELKDLRGVKSVWKNGFYRYYDNPNAEQKVVRLDKDSEFAGLPPERIDAMRITCYDPDILRSHHNIERHEYAVAQDILDADVIINMPKPKTHAKAGITCALKNLVGMSVRKEYLPHHTNGEYTEESSTQGGDAYKSRTLFRRVEDFLLDWKNRCAQTYHWPHIAWLLQQCVRVDHFLARFFCHEQFSEGSWYGNHTISKTIADLNKIAFYADKDGNMLPVGHKKARRYLIIADMVIAGDGEGPLAPSPNSVGIIGVGENPVAFDEVVATLYGAKMEYMHTINQARSTSYGKYPLIRAEEEGQILSNNDAWNGKNWREIQPKDKLSITPTKGWKKAFYS</sequence>
<dbReference type="EMBL" id="FRBC01000039">
    <property type="protein sequence ID" value="SHL07289.1"/>
    <property type="molecule type" value="Genomic_DNA"/>
</dbReference>
<evidence type="ECO:0000313" key="2">
    <source>
        <dbReference type="EMBL" id="SHL07289.1"/>
    </source>
</evidence>
<dbReference type="RefSeq" id="WP_073092723.1">
    <property type="nucleotide sequence ID" value="NZ_FRBC01000039.1"/>
</dbReference>
<dbReference type="Proteomes" id="UP000184263">
    <property type="component" value="Unassembled WGS sequence"/>
</dbReference>
<dbReference type="AlphaFoldDB" id="A0A1M6XN48"/>